<dbReference type="EMBL" id="KB446545">
    <property type="protein sequence ID" value="EME39611.1"/>
    <property type="molecule type" value="Genomic_DNA"/>
</dbReference>
<evidence type="ECO:0000256" key="1">
    <source>
        <dbReference type="SAM" id="MobiDB-lite"/>
    </source>
</evidence>
<organism evidence="2 3">
    <name type="scientific">Dothistroma septosporum (strain NZE10 / CBS 128990)</name>
    <name type="common">Red band needle blight fungus</name>
    <name type="synonym">Mycosphaerella pini</name>
    <dbReference type="NCBI Taxonomy" id="675120"/>
    <lineage>
        <taxon>Eukaryota</taxon>
        <taxon>Fungi</taxon>
        <taxon>Dikarya</taxon>
        <taxon>Ascomycota</taxon>
        <taxon>Pezizomycotina</taxon>
        <taxon>Dothideomycetes</taxon>
        <taxon>Dothideomycetidae</taxon>
        <taxon>Mycosphaerellales</taxon>
        <taxon>Mycosphaerellaceae</taxon>
        <taxon>Dothistroma</taxon>
    </lineage>
</organism>
<feature type="region of interest" description="Disordered" evidence="1">
    <location>
        <begin position="1"/>
        <end position="21"/>
    </location>
</feature>
<gene>
    <name evidence="2" type="ORF">DOTSEDRAFT_75305</name>
</gene>
<proteinExistence type="predicted"/>
<dbReference type="HOGENOM" id="CLU_2654477_0_0_1"/>
<accession>M2YKW8</accession>
<dbReference type="AlphaFoldDB" id="M2YKW8"/>
<protein>
    <submittedName>
        <fullName evidence="2">Uncharacterized protein</fullName>
    </submittedName>
</protein>
<evidence type="ECO:0000313" key="2">
    <source>
        <dbReference type="EMBL" id="EME39611.1"/>
    </source>
</evidence>
<evidence type="ECO:0000313" key="3">
    <source>
        <dbReference type="Proteomes" id="UP000016933"/>
    </source>
</evidence>
<reference evidence="2 3" key="2">
    <citation type="journal article" date="2012" name="PLoS Pathog.">
        <title>Diverse lifestyles and strategies of plant pathogenesis encoded in the genomes of eighteen Dothideomycetes fungi.</title>
        <authorList>
            <person name="Ohm R.A."/>
            <person name="Feau N."/>
            <person name="Henrissat B."/>
            <person name="Schoch C.L."/>
            <person name="Horwitz B.A."/>
            <person name="Barry K.W."/>
            <person name="Condon B.J."/>
            <person name="Copeland A.C."/>
            <person name="Dhillon B."/>
            <person name="Glaser F."/>
            <person name="Hesse C.N."/>
            <person name="Kosti I."/>
            <person name="LaButti K."/>
            <person name="Lindquist E.A."/>
            <person name="Lucas S."/>
            <person name="Salamov A.A."/>
            <person name="Bradshaw R.E."/>
            <person name="Ciuffetti L."/>
            <person name="Hamelin R.C."/>
            <person name="Kema G.H.J."/>
            <person name="Lawrence C."/>
            <person name="Scott J.A."/>
            <person name="Spatafora J.W."/>
            <person name="Turgeon B.G."/>
            <person name="de Wit P.J.G.M."/>
            <person name="Zhong S."/>
            <person name="Goodwin S.B."/>
            <person name="Grigoriev I.V."/>
        </authorList>
    </citation>
    <scope>NUCLEOTIDE SEQUENCE [LARGE SCALE GENOMIC DNA]</scope>
    <source>
        <strain evidence="3">NZE10 / CBS 128990</strain>
    </source>
</reference>
<keyword evidence="3" id="KW-1185">Reference proteome</keyword>
<dbReference type="Proteomes" id="UP000016933">
    <property type="component" value="Unassembled WGS sequence"/>
</dbReference>
<reference evidence="3" key="1">
    <citation type="journal article" date="2012" name="PLoS Genet.">
        <title>The genomes of the fungal plant pathogens Cladosporium fulvum and Dothistroma septosporum reveal adaptation to different hosts and lifestyles but also signatures of common ancestry.</title>
        <authorList>
            <person name="de Wit P.J.G.M."/>
            <person name="van der Burgt A."/>
            <person name="Oekmen B."/>
            <person name="Stergiopoulos I."/>
            <person name="Abd-Elsalam K.A."/>
            <person name="Aerts A.L."/>
            <person name="Bahkali A.H."/>
            <person name="Beenen H.G."/>
            <person name="Chettri P."/>
            <person name="Cox M.P."/>
            <person name="Datema E."/>
            <person name="de Vries R.P."/>
            <person name="Dhillon B."/>
            <person name="Ganley A.R."/>
            <person name="Griffiths S.A."/>
            <person name="Guo Y."/>
            <person name="Hamelin R.C."/>
            <person name="Henrissat B."/>
            <person name="Kabir M.S."/>
            <person name="Jashni M.K."/>
            <person name="Kema G."/>
            <person name="Klaubauf S."/>
            <person name="Lapidus A."/>
            <person name="Levasseur A."/>
            <person name="Lindquist E."/>
            <person name="Mehrabi R."/>
            <person name="Ohm R.A."/>
            <person name="Owen T.J."/>
            <person name="Salamov A."/>
            <person name="Schwelm A."/>
            <person name="Schijlen E."/>
            <person name="Sun H."/>
            <person name="van den Burg H.A."/>
            <person name="van Ham R.C.H.J."/>
            <person name="Zhang S."/>
            <person name="Goodwin S.B."/>
            <person name="Grigoriev I.V."/>
            <person name="Collemare J."/>
            <person name="Bradshaw R.E."/>
        </authorList>
    </citation>
    <scope>NUCLEOTIDE SEQUENCE [LARGE SCALE GENOMIC DNA]</scope>
    <source>
        <strain evidence="3">NZE10 / CBS 128990</strain>
    </source>
</reference>
<name>M2YKW8_DOTSN</name>
<sequence length="76" mass="8579">MPGTELTPSRGPVSAPTQEQTPMYLDAQAVLYDCARSVRHLARQAWQALKHDSNEEIRTKVDERLTLRDVTIATRS</sequence>